<evidence type="ECO:0000313" key="2">
    <source>
        <dbReference type="EMBL" id="BDG60448.1"/>
    </source>
</evidence>
<feature type="domain" description="Hydantoinase A/oxoprolinase" evidence="1">
    <location>
        <begin position="67"/>
        <end position="322"/>
    </location>
</feature>
<gene>
    <name evidence="2" type="ORF">caldi_15380</name>
</gene>
<protein>
    <recommendedName>
        <fullName evidence="1">Hydantoinase A/oxoprolinase domain-containing protein</fullName>
    </recommendedName>
</protein>
<dbReference type="GO" id="GO:0016787">
    <property type="term" value="F:hydrolase activity"/>
    <property type="evidence" value="ECO:0007669"/>
    <property type="project" value="InterPro"/>
</dbReference>
<dbReference type="Gene3D" id="3.30.420.190">
    <property type="entry name" value="conserved archaeal protein q6m145"/>
    <property type="match status" value="1"/>
</dbReference>
<keyword evidence="3" id="KW-1185">Reference proteome</keyword>
<evidence type="ECO:0000313" key="3">
    <source>
        <dbReference type="Proteomes" id="UP001163687"/>
    </source>
</evidence>
<dbReference type="RefSeq" id="WP_264844472.1">
    <property type="nucleotide sequence ID" value="NZ_AP025628.1"/>
</dbReference>
<reference evidence="2" key="1">
    <citation type="submission" date="2022-03" db="EMBL/GenBank/DDBJ databases">
        <title>Complete genome sequence of Caldinitratiruptor microaerophilus.</title>
        <authorList>
            <person name="Mukaiyama R."/>
            <person name="Nishiyama T."/>
            <person name="Ueda K."/>
        </authorList>
    </citation>
    <scope>NUCLEOTIDE SEQUENCE</scope>
    <source>
        <strain evidence="2">JCM 16183</strain>
    </source>
</reference>
<evidence type="ECO:0000259" key="1">
    <source>
        <dbReference type="Pfam" id="PF01968"/>
    </source>
</evidence>
<dbReference type="InterPro" id="IPR002756">
    <property type="entry name" value="MfnF"/>
</dbReference>
<dbReference type="InterPro" id="IPR002821">
    <property type="entry name" value="Hydantoinase_A"/>
</dbReference>
<proteinExistence type="predicted"/>
<dbReference type="AlphaFoldDB" id="A0AA35CL65"/>
<sequence length="376" mass="38372">MTALIGWDIGGANVKAARLAVDPAGPGRPGSVRVERSVSVPFALWRDPGRLPAVLAGLAAELGRADAHAVTMTAELADVFPTRREGVLAVLAAVEEALGPGAPIHVWTTRGRFCSPPEARGRPLEAAAANWVATAAWLAGQVPACLLVDVGSTTADIIPIVGGRVAAAGWDDPSRLATGELVYTGVLRTPVATLADAVPIGGRWARLAAETFAVTGDVHVALGHLAPEAYAGETPDGRGRDRRSCLARLARAVCADLETLAEAQVLVAARFLAQAQAHRIAAAVLQVLSRLAGRDGAAGPLPVIGTGLGRFLARDVAGWLGLPYRDLDDLLAAGEQAPEGGALARGQAAPAAAVAALLAQHLAGGARRPDRAVTGP</sequence>
<dbReference type="Pfam" id="PF01968">
    <property type="entry name" value="Hydantoinase_A"/>
    <property type="match status" value="1"/>
</dbReference>
<dbReference type="NCBIfam" id="TIGR03123">
    <property type="entry name" value="one_C_unchar_1"/>
    <property type="match status" value="1"/>
</dbReference>
<dbReference type="Gene3D" id="3.30.420.40">
    <property type="match status" value="1"/>
</dbReference>
<dbReference type="Proteomes" id="UP001163687">
    <property type="component" value="Chromosome"/>
</dbReference>
<name>A0AA35CL65_9FIRM</name>
<organism evidence="2 3">
    <name type="scientific">Caldinitratiruptor microaerophilus</name>
    <dbReference type="NCBI Taxonomy" id="671077"/>
    <lineage>
        <taxon>Bacteria</taxon>
        <taxon>Bacillati</taxon>
        <taxon>Bacillota</taxon>
        <taxon>Clostridia</taxon>
        <taxon>Eubacteriales</taxon>
        <taxon>Symbiobacteriaceae</taxon>
        <taxon>Caldinitratiruptor</taxon>
    </lineage>
</organism>
<accession>A0AA35CL65</accession>
<dbReference type="EMBL" id="AP025628">
    <property type="protein sequence ID" value="BDG60448.1"/>
    <property type="molecule type" value="Genomic_DNA"/>
</dbReference>
<dbReference type="KEGG" id="cmic:caldi_15380"/>